<evidence type="ECO:0000313" key="1">
    <source>
        <dbReference type="EMBL" id="QQK08507.1"/>
    </source>
</evidence>
<dbReference type="Proteomes" id="UP000595814">
    <property type="component" value="Chromosome"/>
</dbReference>
<evidence type="ECO:0000313" key="2">
    <source>
        <dbReference type="Proteomes" id="UP000595814"/>
    </source>
</evidence>
<gene>
    <name evidence="1" type="ORF">JFY71_02925</name>
</gene>
<organism evidence="1 2">
    <name type="scientific">Miniphocaeibacter halophilus</name>
    <dbReference type="NCBI Taxonomy" id="2931922"/>
    <lineage>
        <taxon>Bacteria</taxon>
        <taxon>Bacillati</taxon>
        <taxon>Bacillota</taxon>
        <taxon>Tissierellia</taxon>
        <taxon>Tissierellales</taxon>
        <taxon>Peptoniphilaceae</taxon>
        <taxon>Miniphocaeibacter</taxon>
    </lineage>
</organism>
<keyword evidence="2" id="KW-1185">Reference proteome</keyword>
<proteinExistence type="predicted"/>
<protein>
    <submittedName>
        <fullName evidence="1">GAP family protein</fullName>
    </submittedName>
</protein>
<dbReference type="EMBL" id="CP066744">
    <property type="protein sequence ID" value="QQK08507.1"/>
    <property type="molecule type" value="Genomic_DNA"/>
</dbReference>
<name>A0AC61MSP0_9FIRM</name>
<accession>A0AC61MSP0</accession>
<reference evidence="1 2" key="1">
    <citation type="journal article" date="2022" name="Int. J. Syst. Evol. Microbiol.">
        <title>Miniphocaeibacter halophilus sp. nov., an ammonium-tolerant acetate-producing bacterium isolated from a biogas system.</title>
        <authorList>
            <person name="Schnurer A."/>
            <person name="Singh A."/>
            <person name="Bi S."/>
            <person name="Qiao W."/>
            <person name="Westerholm M."/>
        </authorList>
    </citation>
    <scope>NUCLEOTIDE SEQUENCE [LARGE SCALE GENOMIC DNA]</scope>
    <source>
        <strain evidence="1 2">AMB_01</strain>
    </source>
</reference>
<sequence length="234" mass="26364">MFNLLIMTIMTGAADSINPIAITQQFVLQGMVKKAKHIWFFIVAIGLTNFAGGLLAYFGLISIISEFMKRLIHKFGTGIYVVELILGIIFLFATIYIIFKNRINKIKNTENSEGDSNEIAKKIKSVSPVSLLFLGIIATISELTTALPYFAFLTILFNYKLNILTILFILVLYNIIYSTPLIIMYFIYVKAQDKFDKMYIIIKEKMNKWAGILAPAATTIVGGLLIYHPLSLLL</sequence>